<name>A0A6M0QS33_9RHOB</name>
<dbReference type="InterPro" id="IPR044992">
    <property type="entry name" value="ChyE-like"/>
</dbReference>
<protein>
    <submittedName>
        <fullName evidence="2">Type 1 glutamine amidotransferase</fullName>
    </submittedName>
</protein>
<comment type="caution">
    <text evidence="2">The sequence shown here is derived from an EMBL/GenBank/DDBJ whole genome shotgun (WGS) entry which is preliminary data.</text>
</comment>
<dbReference type="Proteomes" id="UP000477782">
    <property type="component" value="Unassembled WGS sequence"/>
</dbReference>
<sequence>MHIALLMTNTDESEFAQARPKDGEKFTTMIQSVRPDWAVTVFPVKDGVFPPEGAKFDGWMIGGSPASVHDSDPWVGQLFALIRRLVAAGQPMFGACFGHQAIAIALGGHVARNPGGWVFGLVETEIEGVPLKLYGSHVEQVVDLPPGAVLLGSTAGCPVGSFAIPGRVMTTQYHPEMSHGFIGDLVEEYAEELPPEVVARARSSLAEQADSAVIAERIARFFEGQR</sequence>
<dbReference type="GO" id="GO:0005829">
    <property type="term" value="C:cytosol"/>
    <property type="evidence" value="ECO:0007669"/>
    <property type="project" value="TreeGrafter"/>
</dbReference>
<accession>A0A6M0QS33</accession>
<dbReference type="PROSITE" id="PS51273">
    <property type="entry name" value="GATASE_TYPE_1"/>
    <property type="match status" value="1"/>
</dbReference>
<organism evidence="2 3">
    <name type="scientific">Tabrizicola oligotrophica</name>
    <dbReference type="NCBI Taxonomy" id="2710650"/>
    <lineage>
        <taxon>Bacteria</taxon>
        <taxon>Pseudomonadati</taxon>
        <taxon>Pseudomonadota</taxon>
        <taxon>Alphaproteobacteria</taxon>
        <taxon>Rhodobacterales</taxon>
        <taxon>Paracoccaceae</taxon>
        <taxon>Tabrizicola</taxon>
    </lineage>
</organism>
<dbReference type="GO" id="GO:0016740">
    <property type="term" value="F:transferase activity"/>
    <property type="evidence" value="ECO:0007669"/>
    <property type="project" value="UniProtKB-KW"/>
</dbReference>
<dbReference type="Gene3D" id="3.40.50.880">
    <property type="match status" value="1"/>
</dbReference>
<feature type="domain" description="Glutamine amidotransferase" evidence="1">
    <location>
        <begin position="39"/>
        <end position="180"/>
    </location>
</feature>
<keyword evidence="2" id="KW-0808">Transferase</keyword>
<dbReference type="AlphaFoldDB" id="A0A6M0QS33"/>
<dbReference type="Pfam" id="PF00117">
    <property type="entry name" value="GATase"/>
    <property type="match status" value="1"/>
</dbReference>
<proteinExistence type="predicted"/>
<dbReference type="InterPro" id="IPR029062">
    <property type="entry name" value="Class_I_gatase-like"/>
</dbReference>
<keyword evidence="2" id="KW-0315">Glutamine amidotransferase</keyword>
<dbReference type="InterPro" id="IPR017926">
    <property type="entry name" value="GATASE"/>
</dbReference>
<dbReference type="CDD" id="cd01741">
    <property type="entry name" value="GATase1_1"/>
    <property type="match status" value="1"/>
</dbReference>
<evidence type="ECO:0000259" key="1">
    <source>
        <dbReference type="Pfam" id="PF00117"/>
    </source>
</evidence>
<dbReference type="RefSeq" id="WP_164624516.1">
    <property type="nucleotide sequence ID" value="NZ_JAAIVJ010000003.1"/>
</dbReference>
<dbReference type="SUPFAM" id="SSF52317">
    <property type="entry name" value="Class I glutamine amidotransferase-like"/>
    <property type="match status" value="1"/>
</dbReference>
<reference evidence="2 3" key="1">
    <citation type="submission" date="2020-02" db="EMBL/GenBank/DDBJ databases">
        <authorList>
            <person name="Chen W.-M."/>
        </authorList>
    </citation>
    <scope>NUCLEOTIDE SEQUENCE [LARGE SCALE GENOMIC DNA]</scope>
    <source>
        <strain evidence="2 3">KMS-5</strain>
    </source>
</reference>
<dbReference type="PANTHER" id="PTHR42695">
    <property type="entry name" value="GLUTAMINE AMIDOTRANSFERASE YLR126C-RELATED"/>
    <property type="match status" value="1"/>
</dbReference>
<gene>
    <name evidence="2" type="ORF">G4Z14_08040</name>
</gene>
<keyword evidence="3" id="KW-1185">Reference proteome</keyword>
<dbReference type="PANTHER" id="PTHR42695:SF5">
    <property type="entry name" value="GLUTAMINE AMIDOTRANSFERASE YLR126C-RELATED"/>
    <property type="match status" value="1"/>
</dbReference>
<dbReference type="EMBL" id="JAAIVJ010000003">
    <property type="protein sequence ID" value="NEY90247.1"/>
    <property type="molecule type" value="Genomic_DNA"/>
</dbReference>
<evidence type="ECO:0000313" key="2">
    <source>
        <dbReference type="EMBL" id="NEY90247.1"/>
    </source>
</evidence>
<evidence type="ECO:0000313" key="3">
    <source>
        <dbReference type="Proteomes" id="UP000477782"/>
    </source>
</evidence>